<dbReference type="GO" id="GO:0005802">
    <property type="term" value="C:trans-Golgi network"/>
    <property type="evidence" value="ECO:0007669"/>
    <property type="project" value="TreeGrafter"/>
</dbReference>
<dbReference type="GO" id="GO:0043328">
    <property type="term" value="P:protein transport to vacuole involved in ubiquitin-dependent protein catabolic process via the multivesicular body sorting pathway"/>
    <property type="evidence" value="ECO:0007669"/>
    <property type="project" value="TreeGrafter"/>
</dbReference>
<evidence type="ECO:0000313" key="8">
    <source>
        <dbReference type="EMBL" id="CDS08499.1"/>
    </source>
</evidence>
<dbReference type="SUPFAM" id="SSF49348">
    <property type="entry name" value="Clathrin adaptor appendage domain"/>
    <property type="match status" value="1"/>
</dbReference>
<evidence type="ECO:0008006" key="9">
    <source>
        <dbReference type="Google" id="ProtNLM"/>
    </source>
</evidence>
<dbReference type="EMBL" id="LK023325">
    <property type="protein sequence ID" value="CDS08499.1"/>
    <property type="molecule type" value="Genomic_DNA"/>
</dbReference>
<reference evidence="8" key="1">
    <citation type="journal article" date="2014" name="Genome Announc.">
        <title>De novo whole-genome sequence and genome annotation of Lichtheimia ramosa.</title>
        <authorList>
            <person name="Linde J."/>
            <person name="Schwartze V."/>
            <person name="Binder U."/>
            <person name="Lass-Florl C."/>
            <person name="Voigt K."/>
            <person name="Horn F."/>
        </authorList>
    </citation>
    <scope>NUCLEOTIDE SEQUENCE</scope>
    <source>
        <strain evidence="8">JMRC FSU:6197</strain>
    </source>
</reference>
<evidence type="ECO:0000256" key="3">
    <source>
        <dbReference type="ARBA" id="ARBA00022927"/>
    </source>
</evidence>
<accession>A0A077WN71</accession>
<proteinExistence type="predicted"/>
<name>A0A077WN71_9FUNG</name>
<evidence type="ECO:0000256" key="5">
    <source>
        <dbReference type="SAM" id="MobiDB-lite"/>
    </source>
</evidence>
<dbReference type="GO" id="GO:0035091">
    <property type="term" value="F:phosphatidylinositol binding"/>
    <property type="evidence" value="ECO:0007669"/>
    <property type="project" value="InterPro"/>
</dbReference>
<dbReference type="InterPro" id="IPR008152">
    <property type="entry name" value="Clathrin_a/b/g-adaptin_app_Ig"/>
</dbReference>
<dbReference type="SUPFAM" id="SSF89009">
    <property type="entry name" value="GAT-like domain"/>
    <property type="match status" value="1"/>
</dbReference>
<dbReference type="GO" id="GO:0005829">
    <property type="term" value="C:cytosol"/>
    <property type="evidence" value="ECO:0007669"/>
    <property type="project" value="GOC"/>
</dbReference>
<evidence type="ECO:0000256" key="4">
    <source>
        <dbReference type="ARBA" id="ARBA00023034"/>
    </source>
</evidence>
<keyword evidence="3" id="KW-0653">Protein transport</keyword>
<dbReference type="InterPro" id="IPR052653">
    <property type="entry name" value="ARF-binding"/>
</dbReference>
<dbReference type="AlphaFoldDB" id="A0A077WN71"/>
<feature type="domain" description="GAE" evidence="6">
    <location>
        <begin position="257"/>
        <end position="370"/>
    </location>
</feature>
<evidence type="ECO:0000256" key="1">
    <source>
        <dbReference type="ARBA" id="ARBA00004555"/>
    </source>
</evidence>
<dbReference type="Gene3D" id="2.60.40.1230">
    <property type="match status" value="1"/>
</dbReference>
<protein>
    <recommendedName>
        <fullName evidence="9">GAE domain-containing protein</fullName>
    </recommendedName>
</protein>
<dbReference type="GO" id="GO:0006896">
    <property type="term" value="P:Golgi to vacuole transport"/>
    <property type="evidence" value="ECO:0007669"/>
    <property type="project" value="TreeGrafter"/>
</dbReference>
<dbReference type="SMART" id="SM00809">
    <property type="entry name" value="Alpha_adaptinC2"/>
    <property type="match status" value="1"/>
</dbReference>
<dbReference type="InterPro" id="IPR013041">
    <property type="entry name" value="Clathrin_app_Ig-like_sf"/>
</dbReference>
<gene>
    <name evidence="8" type="ORF">LRAMOSA09860</name>
</gene>
<feature type="region of interest" description="Disordered" evidence="5">
    <location>
        <begin position="187"/>
        <end position="259"/>
    </location>
</feature>
<dbReference type="GO" id="GO:0006895">
    <property type="term" value="P:Golgi to endosome transport"/>
    <property type="evidence" value="ECO:0007669"/>
    <property type="project" value="TreeGrafter"/>
</dbReference>
<dbReference type="InterPro" id="IPR008153">
    <property type="entry name" value="GAE_dom"/>
</dbReference>
<dbReference type="PROSITE" id="PS50180">
    <property type="entry name" value="GAE"/>
    <property type="match status" value="1"/>
</dbReference>
<dbReference type="OrthoDB" id="2018246at2759"/>
<dbReference type="Pfam" id="PF02883">
    <property type="entry name" value="Alpha_adaptinC2"/>
    <property type="match status" value="1"/>
</dbReference>
<feature type="compositionally biased region" description="Low complexity" evidence="5">
    <location>
        <begin position="225"/>
        <end position="250"/>
    </location>
</feature>
<dbReference type="InterPro" id="IPR038425">
    <property type="entry name" value="GAT_sf"/>
</dbReference>
<dbReference type="GO" id="GO:0043130">
    <property type="term" value="F:ubiquitin binding"/>
    <property type="evidence" value="ECO:0007669"/>
    <property type="project" value="InterPro"/>
</dbReference>
<comment type="subcellular location">
    <subcellularLocation>
        <location evidence="1">Golgi apparatus</location>
    </subcellularLocation>
</comment>
<evidence type="ECO:0000259" key="6">
    <source>
        <dbReference type="PROSITE" id="PS50180"/>
    </source>
</evidence>
<sequence>MILPISTACIGYYGKEVRYQFPEIRESSISALTSNSVLRTPEELEEQDRVRLSAKLQEHIRRGTKEDLKLADVIMKLLTGYEQRDKPDYKQKFADQIRGIRSKAIVLYELLESMRPGESIDRSMKDLHFVCEQAHGKVKEVIENESTEEIDAIIPLSSLLDKVLSKYSDVEKGNFDTQYDIQTIASSAQTTTSPPPVSSTPTPPVDNLIDLDDDDTSGHIRLDTDSPSSSTTHDSPWLSPTTAINTTTTPSTPPAGQEQDTFLIHDKNGLKVYLQIYERVVSLIKLRFFFSNESTAPMEDLELQVATPKSMQIKMGSLSGSVIPPKSTRAVFQWVAVNNPQQEPLRLRFRLMYDQFGTKMEQAGQYNVINASDV</sequence>
<dbReference type="PANTHER" id="PTHR47180">
    <property type="entry name" value="ADP-RIBOSYLATION FACTOR-BINDING PROTEIN GGA1-RELATED"/>
    <property type="match status" value="1"/>
</dbReference>
<feature type="domain" description="GAT" evidence="7">
    <location>
        <begin position="49"/>
        <end position="172"/>
    </location>
</feature>
<dbReference type="Gene3D" id="1.20.58.160">
    <property type="match status" value="1"/>
</dbReference>
<evidence type="ECO:0000256" key="2">
    <source>
        <dbReference type="ARBA" id="ARBA00022448"/>
    </source>
</evidence>
<organism evidence="8">
    <name type="scientific">Lichtheimia ramosa</name>
    <dbReference type="NCBI Taxonomy" id="688394"/>
    <lineage>
        <taxon>Eukaryota</taxon>
        <taxon>Fungi</taxon>
        <taxon>Fungi incertae sedis</taxon>
        <taxon>Mucoromycota</taxon>
        <taxon>Mucoromycotina</taxon>
        <taxon>Mucoromycetes</taxon>
        <taxon>Mucorales</taxon>
        <taxon>Lichtheimiaceae</taxon>
        <taxon>Lichtheimia</taxon>
    </lineage>
</organism>
<dbReference type="InterPro" id="IPR004152">
    <property type="entry name" value="GAT_dom"/>
</dbReference>
<feature type="compositionally biased region" description="Pro residues" evidence="5">
    <location>
        <begin position="193"/>
        <end position="204"/>
    </location>
</feature>
<dbReference type="PANTHER" id="PTHR47180:SF1">
    <property type="entry name" value="ADP-RIBOSYLATION FACTOR-BINDING PROTEIN GGA1-RELATED"/>
    <property type="match status" value="1"/>
</dbReference>
<dbReference type="PROSITE" id="PS50909">
    <property type="entry name" value="GAT"/>
    <property type="match status" value="1"/>
</dbReference>
<keyword evidence="4" id="KW-0333">Golgi apparatus</keyword>
<keyword evidence="2" id="KW-0813">Transport</keyword>
<evidence type="ECO:0000259" key="7">
    <source>
        <dbReference type="PROSITE" id="PS50909"/>
    </source>
</evidence>